<gene>
    <name evidence="2" type="ORF">AB6A40_003557</name>
</gene>
<comment type="caution">
    <text evidence="2">The sequence shown here is derived from an EMBL/GenBank/DDBJ whole genome shotgun (WGS) entry which is preliminary data.</text>
</comment>
<organism evidence="2 3">
    <name type="scientific">Gnathostoma spinigerum</name>
    <dbReference type="NCBI Taxonomy" id="75299"/>
    <lineage>
        <taxon>Eukaryota</taxon>
        <taxon>Metazoa</taxon>
        <taxon>Ecdysozoa</taxon>
        <taxon>Nematoda</taxon>
        <taxon>Chromadorea</taxon>
        <taxon>Rhabditida</taxon>
        <taxon>Spirurina</taxon>
        <taxon>Gnathostomatomorpha</taxon>
        <taxon>Gnathostomatoidea</taxon>
        <taxon>Gnathostomatidae</taxon>
        <taxon>Gnathostoma</taxon>
    </lineage>
</organism>
<sequence length="260" mass="27726">MDPGYVGQQQLRSTVGPTSPMSPKVAPKNRTVLSNGGSPYVSTSAQNQVTPSDGGGVAVRTRPQVPPKPQMDTVRYSMATIQASCDWELDNLLGELSELELQLNSKLGGDQLLLGLPTVPSSKPKLQSTTSNDDRRDSSSTITLNESYDPNTVRLEVGPSSSSSSSSSSVPQEVPHLRARLPSSSVDCPLVQTFITNNAECPSPDHDSAFGDSSSTESRNRCRNSAVSSSDSCRGSLNTPSPTQQVCMRFLVLSAHRFPV</sequence>
<reference evidence="2 3" key="1">
    <citation type="submission" date="2024-08" db="EMBL/GenBank/DDBJ databases">
        <title>Gnathostoma spinigerum genome.</title>
        <authorList>
            <person name="Gonzalez-Bertolin B."/>
            <person name="Monzon S."/>
            <person name="Zaballos A."/>
            <person name="Jimenez P."/>
            <person name="Dekumyoy P."/>
            <person name="Varona S."/>
            <person name="Cuesta I."/>
            <person name="Sumanam S."/>
            <person name="Adisakwattana P."/>
            <person name="Gasser R.B."/>
            <person name="Hernandez-Gonzalez A."/>
            <person name="Young N.D."/>
            <person name="Perteguer M.J."/>
        </authorList>
    </citation>
    <scope>NUCLEOTIDE SEQUENCE [LARGE SCALE GENOMIC DNA]</scope>
    <source>
        <strain evidence="2">AL3</strain>
        <tissue evidence="2">Liver</tissue>
    </source>
</reference>
<feature type="region of interest" description="Disordered" evidence="1">
    <location>
        <begin position="116"/>
        <end position="175"/>
    </location>
</feature>
<dbReference type="Proteomes" id="UP001608902">
    <property type="component" value="Unassembled WGS sequence"/>
</dbReference>
<evidence type="ECO:0000313" key="3">
    <source>
        <dbReference type="Proteomes" id="UP001608902"/>
    </source>
</evidence>
<dbReference type="AlphaFoldDB" id="A0ABD6EA28"/>
<feature type="region of interest" description="Disordered" evidence="1">
    <location>
        <begin position="1"/>
        <end position="71"/>
    </location>
</feature>
<feature type="compositionally biased region" description="Polar residues" evidence="1">
    <location>
        <begin position="7"/>
        <end position="21"/>
    </location>
</feature>
<feature type="compositionally biased region" description="Polar residues" evidence="1">
    <location>
        <begin position="31"/>
        <end position="51"/>
    </location>
</feature>
<proteinExistence type="predicted"/>
<evidence type="ECO:0000256" key="1">
    <source>
        <dbReference type="SAM" id="MobiDB-lite"/>
    </source>
</evidence>
<evidence type="ECO:0000313" key="2">
    <source>
        <dbReference type="EMBL" id="MFH4976848.1"/>
    </source>
</evidence>
<feature type="compositionally biased region" description="Low complexity" evidence="1">
    <location>
        <begin position="160"/>
        <end position="169"/>
    </location>
</feature>
<feature type="region of interest" description="Disordered" evidence="1">
    <location>
        <begin position="201"/>
        <end position="240"/>
    </location>
</feature>
<dbReference type="EMBL" id="JBGFUD010001861">
    <property type="protein sequence ID" value="MFH4976848.1"/>
    <property type="molecule type" value="Genomic_DNA"/>
</dbReference>
<feature type="compositionally biased region" description="Polar residues" evidence="1">
    <location>
        <begin position="211"/>
        <end position="240"/>
    </location>
</feature>
<keyword evidence="3" id="KW-1185">Reference proteome</keyword>
<name>A0ABD6EA28_9BILA</name>
<accession>A0ABD6EA28</accession>
<protein>
    <submittedName>
        <fullName evidence="2">Uncharacterized protein</fullName>
    </submittedName>
</protein>